<dbReference type="AlphaFoldDB" id="A0A371XF69"/>
<evidence type="ECO:0000256" key="1">
    <source>
        <dbReference type="SAM" id="MobiDB-lite"/>
    </source>
</evidence>
<organism evidence="3 4">
    <name type="scientific">Mesorhizobium denitrificans</name>
    <dbReference type="NCBI Taxonomy" id="2294114"/>
    <lineage>
        <taxon>Bacteria</taxon>
        <taxon>Pseudomonadati</taxon>
        <taxon>Pseudomonadota</taxon>
        <taxon>Alphaproteobacteria</taxon>
        <taxon>Hyphomicrobiales</taxon>
        <taxon>Phyllobacteriaceae</taxon>
        <taxon>Mesorhizobium</taxon>
    </lineage>
</organism>
<accession>A0A371XF69</accession>
<dbReference type="Proteomes" id="UP000262379">
    <property type="component" value="Unassembled WGS sequence"/>
</dbReference>
<proteinExistence type="predicted"/>
<sequence length="62" mass="6863">MSEKVSEKKPKGGQAAAALGPNAEIGRKLKQYYESLIVDEVPDRFAQLLSQLESVETKLEKD</sequence>
<evidence type="ECO:0000313" key="3">
    <source>
        <dbReference type="EMBL" id="RFC67877.1"/>
    </source>
</evidence>
<feature type="compositionally biased region" description="Basic and acidic residues" evidence="1">
    <location>
        <begin position="1"/>
        <end position="10"/>
    </location>
</feature>
<protein>
    <recommendedName>
        <fullName evidence="2">Anti-sigma factor NepR domain-containing protein</fullName>
    </recommendedName>
</protein>
<evidence type="ECO:0000313" key="4">
    <source>
        <dbReference type="Proteomes" id="UP000262379"/>
    </source>
</evidence>
<dbReference type="EMBL" id="QURN01000006">
    <property type="protein sequence ID" value="RFC67877.1"/>
    <property type="molecule type" value="Genomic_DNA"/>
</dbReference>
<name>A0A371XF69_9HYPH</name>
<dbReference type="InterPro" id="IPR041649">
    <property type="entry name" value="NepR"/>
</dbReference>
<reference evidence="4" key="1">
    <citation type="submission" date="2018-08" db="EMBL/GenBank/DDBJ databases">
        <authorList>
            <person name="Im W.T."/>
        </authorList>
    </citation>
    <scope>NUCLEOTIDE SEQUENCE [LARGE SCALE GENOMIC DNA]</scope>
    <source>
        <strain evidence="4">LA-28</strain>
    </source>
</reference>
<feature type="domain" description="Anti-sigma factor NepR" evidence="2">
    <location>
        <begin position="22"/>
        <end position="55"/>
    </location>
</feature>
<evidence type="ECO:0000259" key="2">
    <source>
        <dbReference type="Pfam" id="PF18557"/>
    </source>
</evidence>
<comment type="caution">
    <text evidence="3">The sequence shown here is derived from an EMBL/GenBank/DDBJ whole genome shotgun (WGS) entry which is preliminary data.</text>
</comment>
<keyword evidence="4" id="KW-1185">Reference proteome</keyword>
<gene>
    <name evidence="3" type="ORF">DY251_09860</name>
</gene>
<feature type="region of interest" description="Disordered" evidence="1">
    <location>
        <begin position="1"/>
        <end position="20"/>
    </location>
</feature>
<dbReference type="Pfam" id="PF18557">
    <property type="entry name" value="NepR"/>
    <property type="match status" value="1"/>
</dbReference>